<proteinExistence type="predicted"/>
<evidence type="ECO:0000313" key="3">
    <source>
        <dbReference type="Proteomes" id="UP000237682"/>
    </source>
</evidence>
<dbReference type="Gene3D" id="3.30.70.100">
    <property type="match status" value="1"/>
</dbReference>
<keyword evidence="3" id="KW-1185">Reference proteome</keyword>
<name>A0A2S9QAV5_9HYPH</name>
<dbReference type="OrthoDB" id="287932at2"/>
<dbReference type="Proteomes" id="UP000237682">
    <property type="component" value="Unassembled WGS sequence"/>
</dbReference>
<dbReference type="SUPFAM" id="SSF54909">
    <property type="entry name" value="Dimeric alpha+beta barrel"/>
    <property type="match status" value="1"/>
</dbReference>
<evidence type="ECO:0000259" key="1">
    <source>
        <dbReference type="PROSITE" id="PS51725"/>
    </source>
</evidence>
<dbReference type="EMBL" id="PUEJ01000005">
    <property type="protein sequence ID" value="PRH86483.1"/>
    <property type="molecule type" value="Genomic_DNA"/>
</dbReference>
<sequence length="101" mass="11402">MSKLLIVGTVRLPAANLSLARPAMKRMVESSRAEEGCEEYSYAEDVFDAGLIHVKEIWRDHAALDRHFASQHIAEWRASWPALGIGERNLHCYEIGTPRPT</sequence>
<evidence type="ECO:0000313" key="2">
    <source>
        <dbReference type="EMBL" id="PRH86483.1"/>
    </source>
</evidence>
<comment type="caution">
    <text evidence="2">The sequence shown here is derived from an EMBL/GenBank/DDBJ whole genome shotgun (WGS) entry which is preliminary data.</text>
</comment>
<dbReference type="InterPro" id="IPR011008">
    <property type="entry name" value="Dimeric_a/b-barrel"/>
</dbReference>
<dbReference type="Pfam" id="PF03992">
    <property type="entry name" value="ABM"/>
    <property type="match status" value="1"/>
</dbReference>
<dbReference type="InterPro" id="IPR007138">
    <property type="entry name" value="ABM_dom"/>
</dbReference>
<keyword evidence="2" id="KW-0560">Oxidoreductase</keyword>
<reference evidence="2 3" key="1">
    <citation type="submission" date="2018-02" db="EMBL/GenBank/DDBJ databases">
        <title>Whole genome sequencing of endophytic bacterium.</title>
        <authorList>
            <person name="Eedara R."/>
            <person name="Podile A.R."/>
        </authorList>
    </citation>
    <scope>NUCLEOTIDE SEQUENCE [LARGE SCALE GENOMIC DNA]</scope>
    <source>
        <strain evidence="2 3">RP1T</strain>
    </source>
</reference>
<gene>
    <name evidence="2" type="ORF">C5L14_14160</name>
</gene>
<dbReference type="RefSeq" id="WP_105862713.1">
    <property type="nucleotide sequence ID" value="NZ_PUEJ01000005.1"/>
</dbReference>
<dbReference type="AlphaFoldDB" id="A0A2S9QAV5"/>
<protein>
    <submittedName>
        <fullName evidence="2">Antibiotic biosynthesis monooxygenase</fullName>
    </submittedName>
</protein>
<organism evidence="2 3">
    <name type="scientific">Labrys okinawensis</name>
    <dbReference type="NCBI Taxonomy" id="346911"/>
    <lineage>
        <taxon>Bacteria</taxon>
        <taxon>Pseudomonadati</taxon>
        <taxon>Pseudomonadota</taxon>
        <taxon>Alphaproteobacteria</taxon>
        <taxon>Hyphomicrobiales</taxon>
        <taxon>Xanthobacteraceae</taxon>
        <taxon>Labrys</taxon>
    </lineage>
</organism>
<keyword evidence="2" id="KW-0503">Monooxygenase</keyword>
<dbReference type="PROSITE" id="PS51725">
    <property type="entry name" value="ABM"/>
    <property type="match status" value="1"/>
</dbReference>
<feature type="domain" description="ABM" evidence="1">
    <location>
        <begin position="4"/>
        <end position="95"/>
    </location>
</feature>
<dbReference type="GO" id="GO:0004497">
    <property type="term" value="F:monooxygenase activity"/>
    <property type="evidence" value="ECO:0007669"/>
    <property type="project" value="UniProtKB-KW"/>
</dbReference>
<accession>A0A2S9QAV5</accession>